<evidence type="ECO:0000259" key="4">
    <source>
        <dbReference type="PROSITE" id="PS51263"/>
    </source>
</evidence>
<protein>
    <submittedName>
        <fullName evidence="5">Actin-depolymerizing factor</fullName>
    </submittedName>
</protein>
<sequence>MEGSKILPQTRKRPFEQTAGNLQDSPYYKVRAVLKDLRPHFIEVLKTPDFRNCKAASEIREGMKLLVDHYKDMISEAIKLEALNNTPIHPSPSIPNGPKPAVSSAQNGAPIQLSGHKAQGTYIVGGSAFGWNFITFNSNKAAYYGRTKEDFRAANVKPPEVRSTDLDDECKLKFLELKAKRNFRYIVFKIDDKGNQVMVEKAGSNGETYQDFADSLPGNECRYAVFDYDFITNENCHKSKIYFIAWSPDTAKVRTKMLYASSKDRFKRELDGIQVELQATDPSEMSLEIIKERAY</sequence>
<evidence type="ECO:0000313" key="5">
    <source>
        <dbReference type="EMBL" id="GER26436.1"/>
    </source>
</evidence>
<evidence type="ECO:0000313" key="6">
    <source>
        <dbReference type="Proteomes" id="UP000325081"/>
    </source>
</evidence>
<dbReference type="GO" id="GO:0030042">
    <property type="term" value="P:actin filament depolymerization"/>
    <property type="evidence" value="ECO:0007669"/>
    <property type="project" value="InterPro"/>
</dbReference>
<reference evidence="6" key="1">
    <citation type="journal article" date="2019" name="Curr. Biol.">
        <title>Genome Sequence of Striga asiatica Provides Insight into the Evolution of Plant Parasitism.</title>
        <authorList>
            <person name="Yoshida S."/>
            <person name="Kim S."/>
            <person name="Wafula E.K."/>
            <person name="Tanskanen J."/>
            <person name="Kim Y.M."/>
            <person name="Honaas L."/>
            <person name="Yang Z."/>
            <person name="Spallek T."/>
            <person name="Conn C.E."/>
            <person name="Ichihashi Y."/>
            <person name="Cheong K."/>
            <person name="Cui S."/>
            <person name="Der J.P."/>
            <person name="Gundlach H."/>
            <person name="Jiao Y."/>
            <person name="Hori C."/>
            <person name="Ishida J.K."/>
            <person name="Kasahara H."/>
            <person name="Kiba T."/>
            <person name="Kim M.S."/>
            <person name="Koo N."/>
            <person name="Laohavisit A."/>
            <person name="Lee Y.H."/>
            <person name="Lumba S."/>
            <person name="McCourt P."/>
            <person name="Mortimer J.C."/>
            <person name="Mutuku J.M."/>
            <person name="Nomura T."/>
            <person name="Sasaki-Sekimoto Y."/>
            <person name="Seto Y."/>
            <person name="Wang Y."/>
            <person name="Wakatake T."/>
            <person name="Sakakibara H."/>
            <person name="Demura T."/>
            <person name="Yamaguchi S."/>
            <person name="Yoneyama K."/>
            <person name="Manabe R.I."/>
            <person name="Nelson D.C."/>
            <person name="Schulman A.H."/>
            <person name="Timko M.P."/>
            <person name="dePamphilis C.W."/>
            <person name="Choi D."/>
            <person name="Shirasu K."/>
        </authorList>
    </citation>
    <scope>NUCLEOTIDE SEQUENCE [LARGE SCALE GENOMIC DNA]</scope>
    <source>
        <strain evidence="6">cv. UVA1</strain>
    </source>
</reference>
<evidence type="ECO:0000256" key="1">
    <source>
        <dbReference type="ARBA" id="ARBA00006844"/>
    </source>
</evidence>
<feature type="region of interest" description="Disordered" evidence="3">
    <location>
        <begin position="89"/>
        <end position="108"/>
    </location>
</feature>
<dbReference type="Pfam" id="PF00241">
    <property type="entry name" value="Cofilin_ADF"/>
    <property type="match status" value="1"/>
</dbReference>
<dbReference type="InterPro" id="IPR029006">
    <property type="entry name" value="ADF-H/Gelsolin-like_dom_sf"/>
</dbReference>
<dbReference type="CDD" id="cd11286">
    <property type="entry name" value="ADF_cofilin_like"/>
    <property type="match status" value="1"/>
</dbReference>
<organism evidence="5 6">
    <name type="scientific">Striga asiatica</name>
    <name type="common">Asiatic witchweed</name>
    <name type="synonym">Buchnera asiatica</name>
    <dbReference type="NCBI Taxonomy" id="4170"/>
    <lineage>
        <taxon>Eukaryota</taxon>
        <taxon>Viridiplantae</taxon>
        <taxon>Streptophyta</taxon>
        <taxon>Embryophyta</taxon>
        <taxon>Tracheophyta</taxon>
        <taxon>Spermatophyta</taxon>
        <taxon>Magnoliopsida</taxon>
        <taxon>eudicotyledons</taxon>
        <taxon>Gunneridae</taxon>
        <taxon>Pentapetalae</taxon>
        <taxon>asterids</taxon>
        <taxon>lamiids</taxon>
        <taxon>Lamiales</taxon>
        <taxon>Orobanchaceae</taxon>
        <taxon>Buchnereae</taxon>
        <taxon>Striga</taxon>
    </lineage>
</organism>
<feature type="compositionally biased region" description="Pro residues" evidence="3">
    <location>
        <begin position="89"/>
        <end position="98"/>
    </location>
</feature>
<dbReference type="PROSITE" id="PS51263">
    <property type="entry name" value="ADF_H"/>
    <property type="match status" value="1"/>
</dbReference>
<dbReference type="EMBL" id="BKCP01001113">
    <property type="protein sequence ID" value="GER26436.1"/>
    <property type="molecule type" value="Genomic_DNA"/>
</dbReference>
<dbReference type="SUPFAM" id="SSF55753">
    <property type="entry name" value="Actin depolymerizing proteins"/>
    <property type="match status" value="1"/>
</dbReference>
<dbReference type="OrthoDB" id="10249245at2759"/>
<feature type="domain" description="ADF-H" evidence="4">
    <location>
        <begin position="160"/>
        <end position="295"/>
    </location>
</feature>
<dbReference type="GO" id="GO:0015629">
    <property type="term" value="C:actin cytoskeleton"/>
    <property type="evidence" value="ECO:0007669"/>
    <property type="project" value="InterPro"/>
</dbReference>
<accession>A0A5A7P0X3</accession>
<evidence type="ECO:0000256" key="2">
    <source>
        <dbReference type="ARBA" id="ARBA00023203"/>
    </source>
</evidence>
<name>A0A5A7P0X3_STRAF</name>
<keyword evidence="2" id="KW-0009">Actin-binding</keyword>
<gene>
    <name evidence="5" type="ORF">STAS_02088</name>
</gene>
<dbReference type="Gene3D" id="3.40.20.10">
    <property type="entry name" value="Severin"/>
    <property type="match status" value="1"/>
</dbReference>
<keyword evidence="6" id="KW-1185">Reference proteome</keyword>
<dbReference type="PANTHER" id="PTHR11913">
    <property type="entry name" value="COFILIN-RELATED"/>
    <property type="match status" value="1"/>
</dbReference>
<comment type="similarity">
    <text evidence="1">Belongs to the actin-binding proteins ADF family.</text>
</comment>
<proteinExistence type="inferred from homology"/>
<dbReference type="SMART" id="SM00102">
    <property type="entry name" value="ADF"/>
    <property type="match status" value="1"/>
</dbReference>
<feature type="region of interest" description="Disordered" evidence="3">
    <location>
        <begin position="1"/>
        <end position="20"/>
    </location>
</feature>
<comment type="caution">
    <text evidence="5">The sequence shown here is derived from an EMBL/GenBank/DDBJ whole genome shotgun (WGS) entry which is preliminary data.</text>
</comment>
<dbReference type="InterPro" id="IPR017904">
    <property type="entry name" value="ADF/Cofilin"/>
</dbReference>
<dbReference type="AlphaFoldDB" id="A0A5A7P0X3"/>
<dbReference type="InterPro" id="IPR002108">
    <property type="entry name" value="ADF-H"/>
</dbReference>
<dbReference type="GO" id="GO:0003779">
    <property type="term" value="F:actin binding"/>
    <property type="evidence" value="ECO:0007669"/>
    <property type="project" value="UniProtKB-KW"/>
</dbReference>
<evidence type="ECO:0000256" key="3">
    <source>
        <dbReference type="SAM" id="MobiDB-lite"/>
    </source>
</evidence>
<dbReference type="Proteomes" id="UP000325081">
    <property type="component" value="Unassembled WGS sequence"/>
</dbReference>